<sequence>MDPLQQTVSDVLKVTGRKSPELGGGAASILSGLIGMSLIRMAAATTAIKTNLDAADILAPIDQISTRLEDLARADVEVFRRYVAALRLPHETDGEETTRKEVLDETGAEAAQTPLQAALLMVEGLEIAARIAPEIDAEVASDLYAGAAIVKGALYGAIATLDINLRPQRMASRRADMLAQRSHVLDRQRAAMKQIGQQAEVAGHLLD</sequence>
<evidence type="ECO:0000259" key="1">
    <source>
        <dbReference type="Pfam" id="PF04961"/>
    </source>
</evidence>
<keyword evidence="3" id="KW-1185">Reference proteome</keyword>
<dbReference type="EMBL" id="SMTL01000001">
    <property type="protein sequence ID" value="TDK38953.1"/>
    <property type="molecule type" value="Genomic_DNA"/>
</dbReference>
<feature type="domain" description="Cyclodeaminase/cyclohydrolase" evidence="1">
    <location>
        <begin position="8"/>
        <end position="169"/>
    </location>
</feature>
<dbReference type="AlphaFoldDB" id="A0A4R5UM84"/>
<dbReference type="Pfam" id="PF04961">
    <property type="entry name" value="FTCD_C"/>
    <property type="match status" value="1"/>
</dbReference>
<name>A0A4R5UM84_9HYPH</name>
<organism evidence="2 3">
    <name type="scientific">Rhizobium deserti</name>
    <dbReference type="NCBI Taxonomy" id="2547961"/>
    <lineage>
        <taxon>Bacteria</taxon>
        <taxon>Pseudomonadati</taxon>
        <taxon>Pseudomonadota</taxon>
        <taxon>Alphaproteobacteria</taxon>
        <taxon>Hyphomicrobiales</taxon>
        <taxon>Rhizobiaceae</taxon>
        <taxon>Rhizobium/Agrobacterium group</taxon>
        <taxon>Rhizobium</taxon>
    </lineage>
</organism>
<dbReference type="InterPro" id="IPR036178">
    <property type="entry name" value="Formintransfe-cycloase-like_sf"/>
</dbReference>
<dbReference type="GO" id="GO:0003824">
    <property type="term" value="F:catalytic activity"/>
    <property type="evidence" value="ECO:0007669"/>
    <property type="project" value="InterPro"/>
</dbReference>
<dbReference type="Proteomes" id="UP000295238">
    <property type="component" value="Unassembled WGS sequence"/>
</dbReference>
<dbReference type="InterPro" id="IPR007044">
    <property type="entry name" value="Cyclodeamin/CycHdrlase"/>
</dbReference>
<protein>
    <recommendedName>
        <fullName evidence="1">Cyclodeaminase/cyclohydrolase domain-containing protein</fullName>
    </recommendedName>
</protein>
<gene>
    <name evidence="2" type="ORF">E2F50_02065</name>
</gene>
<dbReference type="RefSeq" id="WP_133314401.1">
    <property type="nucleotide sequence ID" value="NZ_SMTL01000001.1"/>
</dbReference>
<evidence type="ECO:0000313" key="2">
    <source>
        <dbReference type="EMBL" id="TDK38953.1"/>
    </source>
</evidence>
<reference evidence="2 3" key="1">
    <citation type="submission" date="2019-03" db="EMBL/GenBank/DDBJ databases">
        <title>Rhizobium sp. nov., an bacterium isolated from biocrust in Mu Us Desert.</title>
        <authorList>
            <person name="Lixiong L."/>
        </authorList>
    </citation>
    <scope>NUCLEOTIDE SEQUENCE [LARGE SCALE GENOMIC DNA]</scope>
    <source>
        <strain evidence="2 3">SPY-1</strain>
    </source>
</reference>
<dbReference type="OrthoDB" id="8375892at2"/>
<evidence type="ECO:0000313" key="3">
    <source>
        <dbReference type="Proteomes" id="UP000295238"/>
    </source>
</evidence>
<dbReference type="SUPFAM" id="SSF101262">
    <property type="entry name" value="Methenyltetrahydrofolate cyclohydrolase-like"/>
    <property type="match status" value="1"/>
</dbReference>
<accession>A0A4R5UM84</accession>
<comment type="caution">
    <text evidence="2">The sequence shown here is derived from an EMBL/GenBank/DDBJ whole genome shotgun (WGS) entry which is preliminary data.</text>
</comment>
<dbReference type="Gene3D" id="1.20.120.680">
    <property type="entry name" value="Formiminotetrahydrofolate cyclodeaminase monomer, up-and-down helical bundle"/>
    <property type="match status" value="1"/>
</dbReference>
<proteinExistence type="predicted"/>